<evidence type="ECO:0000313" key="2">
    <source>
        <dbReference type="Ensembl" id="ENSSBOP00000018198.1"/>
    </source>
</evidence>
<dbReference type="InterPro" id="IPR003409">
    <property type="entry name" value="MORN"/>
</dbReference>
<dbReference type="InterPro" id="IPR053064">
    <property type="entry name" value="Ankyrin-MYND_domain-protein"/>
</dbReference>
<dbReference type="Proteomes" id="UP000233220">
    <property type="component" value="Unplaced"/>
</dbReference>
<keyword evidence="3" id="KW-1185">Reference proteome</keyword>
<evidence type="ECO:0000256" key="1">
    <source>
        <dbReference type="ARBA" id="ARBA00022737"/>
    </source>
</evidence>
<reference evidence="2" key="1">
    <citation type="submission" date="2025-08" db="UniProtKB">
        <authorList>
            <consortium name="Ensembl"/>
        </authorList>
    </citation>
    <scope>IDENTIFICATION</scope>
</reference>
<organism evidence="2 3">
    <name type="scientific">Saimiri boliviensis boliviensis</name>
    <name type="common">Bolivian squirrel monkey</name>
    <dbReference type="NCBI Taxonomy" id="39432"/>
    <lineage>
        <taxon>Eukaryota</taxon>
        <taxon>Metazoa</taxon>
        <taxon>Chordata</taxon>
        <taxon>Craniata</taxon>
        <taxon>Vertebrata</taxon>
        <taxon>Euteleostomi</taxon>
        <taxon>Mammalia</taxon>
        <taxon>Eutheria</taxon>
        <taxon>Euarchontoglires</taxon>
        <taxon>Primates</taxon>
        <taxon>Haplorrhini</taxon>
        <taxon>Platyrrhini</taxon>
        <taxon>Cebidae</taxon>
        <taxon>Saimiriinae</taxon>
        <taxon>Saimiri</taxon>
    </lineage>
</organism>
<accession>A0A2K6TEX6</accession>
<name>A0A2K6TEX6_SAIBB</name>
<dbReference type="PANTHER" id="PTHR15897:SF2">
    <property type="entry name" value="ANKYRIN REPEAT AND MYND DOMAIN-CONTAINING PROTEIN 1"/>
    <property type="match status" value="1"/>
</dbReference>
<proteinExistence type="predicted"/>
<sequence length="198" mass="22586">VYRGQFGLNMKLGYGEFSWPTGEGLYKADQRFGPGVETYPDGSQDVGLWFREHLIKLCTPSPGGFSLLSYPEFSSFLTHSAARISLAEEAETERGLQEGQDPFFYEYKRLLLHDDLTLPPEMCVYSTDSEHLPMTSSFRQELDARIFLNDIPPFVEDGEPWFITNETPLLVRIQKQTYRFRLTATTTSSAFSWTAVPT</sequence>
<dbReference type="Pfam" id="PF02493">
    <property type="entry name" value="MORN"/>
    <property type="match status" value="2"/>
</dbReference>
<evidence type="ECO:0000313" key="3">
    <source>
        <dbReference type="Proteomes" id="UP000233220"/>
    </source>
</evidence>
<protein>
    <submittedName>
        <fullName evidence="2">Ankyrin repeat and MYND domain containing 1</fullName>
    </submittedName>
</protein>
<keyword evidence="1" id="KW-0677">Repeat</keyword>
<reference evidence="2" key="2">
    <citation type="submission" date="2025-09" db="UniProtKB">
        <authorList>
            <consortium name="Ensembl"/>
        </authorList>
    </citation>
    <scope>IDENTIFICATION</scope>
</reference>
<dbReference type="Ensembl" id="ENSSBOT00000035013.1">
    <property type="protein sequence ID" value="ENSSBOP00000018198.1"/>
    <property type="gene ID" value="ENSSBOG00000025649.1"/>
</dbReference>
<dbReference type="PANTHER" id="PTHR15897">
    <property type="entry name" value="ANKYRIN REPEAT AND MYND DOMAIN PROTEIN 1"/>
    <property type="match status" value="1"/>
</dbReference>
<dbReference type="SUPFAM" id="SSF82185">
    <property type="entry name" value="Histone H3 K4-specific methyltransferase SET7/9 N-terminal domain"/>
    <property type="match status" value="1"/>
</dbReference>
<dbReference type="AlphaFoldDB" id="A0A2K6TEX6"/>
<gene>
    <name evidence="2" type="primary">ANKMY1</name>
</gene>
<dbReference type="GeneTree" id="ENSGT00460000041630"/>